<comment type="caution">
    <text evidence="2">The sequence shown here is derived from an EMBL/GenBank/DDBJ whole genome shotgun (WGS) entry which is preliminary data.</text>
</comment>
<keyword evidence="3" id="KW-1185">Reference proteome</keyword>
<sequence length="389" mass="44712">MTSNNITTAMNDMAPEVIYNVFSFLSYPEVYRIRGVCRKFQVMGEYHIYQQIKTLGQSISIKLDGKKKSNSTMELEAYQYDAKNRIIEFRPKSNSLLSLGSSASEWSAYYRLLKIHFSGWFSNNNSSLQIPSAVEKLSPQDQAMFLYHHQYNSSIEKTYELPSWHANHHQTADRFLGDKGLILNLSYRQSAFAEDIDYTNQQQMIGLPTSYYSYRSIASSTPMPSAPVMEIKWIRVTLDWVLLGMVKSNSPQGQIYEESFSTLNGLLAKEGCFKYDPLSEPVLNHIIHQQEVEEKQVLSEALVRYVQSHTHECHTRLSRLQHMLEGAGVDAQVLWKYTFAKSFVVGNGSLLGEEDVVRRIQDSEEEWRQKKLSLSRRLSLYNSNTSSSL</sequence>
<dbReference type="SUPFAM" id="SSF81383">
    <property type="entry name" value="F-box domain"/>
    <property type="match status" value="1"/>
</dbReference>
<reference evidence="2" key="1">
    <citation type="submission" date="2020-12" db="EMBL/GenBank/DDBJ databases">
        <title>Metabolic potential, ecology and presence of endohyphal bacteria is reflected in genomic diversity of Mucoromycotina.</title>
        <authorList>
            <person name="Muszewska A."/>
            <person name="Okrasinska A."/>
            <person name="Steczkiewicz K."/>
            <person name="Drgas O."/>
            <person name="Orlowska M."/>
            <person name="Perlinska-Lenart U."/>
            <person name="Aleksandrzak-Piekarczyk T."/>
            <person name="Szatraj K."/>
            <person name="Zielenkiewicz U."/>
            <person name="Pilsyk S."/>
            <person name="Malc E."/>
            <person name="Mieczkowski P."/>
            <person name="Kruszewska J.S."/>
            <person name="Biernat P."/>
            <person name="Pawlowska J."/>
        </authorList>
    </citation>
    <scope>NUCLEOTIDE SEQUENCE</scope>
    <source>
        <strain evidence="2">WA0000017839</strain>
    </source>
</reference>
<gene>
    <name evidence="2" type="ORF">INT47_012555</name>
</gene>
<evidence type="ECO:0000259" key="1">
    <source>
        <dbReference type="PROSITE" id="PS50181"/>
    </source>
</evidence>
<feature type="domain" description="F-box" evidence="1">
    <location>
        <begin position="7"/>
        <end position="52"/>
    </location>
</feature>
<proteinExistence type="predicted"/>
<organism evidence="2 3">
    <name type="scientific">Mucor saturninus</name>
    <dbReference type="NCBI Taxonomy" id="64648"/>
    <lineage>
        <taxon>Eukaryota</taxon>
        <taxon>Fungi</taxon>
        <taxon>Fungi incertae sedis</taxon>
        <taxon>Mucoromycota</taxon>
        <taxon>Mucoromycotina</taxon>
        <taxon>Mucoromycetes</taxon>
        <taxon>Mucorales</taxon>
        <taxon>Mucorineae</taxon>
        <taxon>Mucoraceae</taxon>
        <taxon>Mucor</taxon>
    </lineage>
</organism>
<dbReference type="PROSITE" id="PS50181">
    <property type="entry name" value="FBOX"/>
    <property type="match status" value="1"/>
</dbReference>
<dbReference type="AlphaFoldDB" id="A0A8H7R3L1"/>
<evidence type="ECO:0000313" key="3">
    <source>
        <dbReference type="Proteomes" id="UP000603453"/>
    </source>
</evidence>
<dbReference type="OrthoDB" id="2217005at2759"/>
<evidence type="ECO:0000313" key="2">
    <source>
        <dbReference type="EMBL" id="KAG2202561.1"/>
    </source>
</evidence>
<protein>
    <recommendedName>
        <fullName evidence="1">F-box domain-containing protein</fullName>
    </recommendedName>
</protein>
<dbReference type="InterPro" id="IPR001810">
    <property type="entry name" value="F-box_dom"/>
</dbReference>
<accession>A0A8H7R3L1</accession>
<dbReference type="EMBL" id="JAEPRD010000059">
    <property type="protein sequence ID" value="KAG2202561.1"/>
    <property type="molecule type" value="Genomic_DNA"/>
</dbReference>
<dbReference type="InterPro" id="IPR036047">
    <property type="entry name" value="F-box-like_dom_sf"/>
</dbReference>
<dbReference type="Proteomes" id="UP000603453">
    <property type="component" value="Unassembled WGS sequence"/>
</dbReference>
<name>A0A8H7R3L1_9FUNG</name>